<organism evidence="1 2">
    <name type="scientific">Dreissena polymorpha</name>
    <name type="common">Zebra mussel</name>
    <name type="synonym">Mytilus polymorpha</name>
    <dbReference type="NCBI Taxonomy" id="45954"/>
    <lineage>
        <taxon>Eukaryota</taxon>
        <taxon>Metazoa</taxon>
        <taxon>Spiralia</taxon>
        <taxon>Lophotrochozoa</taxon>
        <taxon>Mollusca</taxon>
        <taxon>Bivalvia</taxon>
        <taxon>Autobranchia</taxon>
        <taxon>Heteroconchia</taxon>
        <taxon>Euheterodonta</taxon>
        <taxon>Imparidentia</taxon>
        <taxon>Neoheterodontei</taxon>
        <taxon>Myida</taxon>
        <taxon>Dreissenoidea</taxon>
        <taxon>Dreissenidae</taxon>
        <taxon>Dreissena</taxon>
    </lineage>
</organism>
<reference evidence="1" key="2">
    <citation type="submission" date="2020-11" db="EMBL/GenBank/DDBJ databases">
        <authorList>
            <person name="McCartney M.A."/>
            <person name="Auch B."/>
            <person name="Kono T."/>
            <person name="Mallez S."/>
            <person name="Becker A."/>
            <person name="Gohl D.M."/>
            <person name="Silverstein K.A.T."/>
            <person name="Koren S."/>
            <person name="Bechman K.B."/>
            <person name="Herman A."/>
            <person name="Abrahante J.E."/>
            <person name="Garbe J."/>
        </authorList>
    </citation>
    <scope>NUCLEOTIDE SEQUENCE</scope>
    <source>
        <strain evidence="1">Duluth1</strain>
        <tissue evidence="1">Whole animal</tissue>
    </source>
</reference>
<evidence type="ECO:0000313" key="1">
    <source>
        <dbReference type="EMBL" id="KAH3706732.1"/>
    </source>
</evidence>
<dbReference type="EMBL" id="JAIWYP010000014">
    <property type="protein sequence ID" value="KAH3706732.1"/>
    <property type="molecule type" value="Genomic_DNA"/>
</dbReference>
<dbReference type="Proteomes" id="UP000828390">
    <property type="component" value="Unassembled WGS sequence"/>
</dbReference>
<sequence length="77" mass="9202">MRSSFVETAYCKICQTSGHIRREVKAYYRNAEDHNHVLKYIVTQPHYHRWYQEINRIRHSHQPEGNVTFPLAVCACL</sequence>
<accession>A0A9D3YUU6</accession>
<protein>
    <submittedName>
        <fullName evidence="1">Uncharacterized protein</fullName>
    </submittedName>
</protein>
<evidence type="ECO:0000313" key="2">
    <source>
        <dbReference type="Proteomes" id="UP000828390"/>
    </source>
</evidence>
<reference evidence="1" key="1">
    <citation type="journal article" date="2019" name="bioRxiv">
        <title>The Genome of the Zebra Mussel, Dreissena polymorpha: A Resource for Invasive Species Research.</title>
        <authorList>
            <person name="McCartney M.A."/>
            <person name="Auch B."/>
            <person name="Kono T."/>
            <person name="Mallez S."/>
            <person name="Zhang Y."/>
            <person name="Obille A."/>
            <person name="Becker A."/>
            <person name="Abrahante J.E."/>
            <person name="Garbe J."/>
            <person name="Badalamenti J.P."/>
            <person name="Herman A."/>
            <person name="Mangelson H."/>
            <person name="Liachko I."/>
            <person name="Sullivan S."/>
            <person name="Sone E.D."/>
            <person name="Koren S."/>
            <person name="Silverstein K.A.T."/>
            <person name="Beckman K.B."/>
            <person name="Gohl D.M."/>
        </authorList>
    </citation>
    <scope>NUCLEOTIDE SEQUENCE</scope>
    <source>
        <strain evidence="1">Duluth1</strain>
        <tissue evidence="1">Whole animal</tissue>
    </source>
</reference>
<name>A0A9D3YUU6_DREPO</name>
<dbReference type="AlphaFoldDB" id="A0A9D3YUU6"/>
<comment type="caution">
    <text evidence="1">The sequence shown here is derived from an EMBL/GenBank/DDBJ whole genome shotgun (WGS) entry which is preliminary data.</text>
</comment>
<gene>
    <name evidence="1" type="ORF">DPMN_066120</name>
</gene>
<keyword evidence="2" id="KW-1185">Reference proteome</keyword>
<proteinExistence type="predicted"/>